<dbReference type="CDD" id="cd07828">
    <property type="entry name" value="lipocalin_heme-bd-THAP4-like"/>
    <property type="match status" value="1"/>
</dbReference>
<dbReference type="PANTHER" id="PTHR15854">
    <property type="entry name" value="THAP4 PROTEIN"/>
    <property type="match status" value="1"/>
</dbReference>
<protein>
    <submittedName>
        <fullName evidence="2">(apollo) hypothetical protein</fullName>
    </submittedName>
</protein>
<reference evidence="2" key="1">
    <citation type="submission" date="2021-04" db="EMBL/GenBank/DDBJ databases">
        <authorList>
            <person name="Tunstrom K."/>
        </authorList>
    </citation>
    <scope>NUCLEOTIDE SEQUENCE</scope>
</reference>
<feature type="domain" description="THAP4-like heme-binding" evidence="1">
    <location>
        <begin position="11"/>
        <end position="134"/>
    </location>
</feature>
<name>A0A8S3WXC5_PARAO</name>
<dbReference type="PANTHER" id="PTHR15854:SF4">
    <property type="entry name" value="PEROXYNITRITE ISOMERASE THAP4"/>
    <property type="match status" value="1"/>
</dbReference>
<comment type="caution">
    <text evidence="2">The sequence shown here is derived from an EMBL/GenBank/DDBJ whole genome shotgun (WGS) entry which is preliminary data.</text>
</comment>
<dbReference type="Pfam" id="PF08768">
    <property type="entry name" value="THAP4_heme-bd"/>
    <property type="match status" value="1"/>
</dbReference>
<evidence type="ECO:0000313" key="3">
    <source>
        <dbReference type="Proteomes" id="UP000691718"/>
    </source>
</evidence>
<accession>A0A8S3WXC5</accession>
<gene>
    <name evidence="2" type="ORF">PAPOLLO_LOCUS11135</name>
</gene>
<keyword evidence="3" id="KW-1185">Reference proteome</keyword>
<dbReference type="InterPro" id="IPR014878">
    <property type="entry name" value="THAP4-like_heme-bd"/>
</dbReference>
<dbReference type="OrthoDB" id="58529at2759"/>
<sequence length="222" mass="25712">MDNENNIHEAIKPISWLAGSWVTEHGHGSFPNLKEFEYREELEFLCVGQPMFNYVSMSRHPETGTPMHQERGFLRINPGTNQLTFILSHNFGLSTIEEGHFDADKKEIKLQTVNVTRTSFAKPPHVQSFKREIRKLLCNPASKADENIRNLKKFMFVDYFKCGCEDKRRGMKLILSKHIARAELVKRAPKLANVPPLAYTKPSKKFDTDVLREMRLLHKSWG</sequence>
<dbReference type="Proteomes" id="UP000691718">
    <property type="component" value="Unassembled WGS sequence"/>
</dbReference>
<evidence type="ECO:0000313" key="2">
    <source>
        <dbReference type="EMBL" id="CAG4985957.1"/>
    </source>
</evidence>
<dbReference type="InterPro" id="IPR045165">
    <property type="entry name" value="Nitrobindin"/>
</dbReference>
<dbReference type="EMBL" id="CAJQZP010000802">
    <property type="protein sequence ID" value="CAG4985957.1"/>
    <property type="molecule type" value="Genomic_DNA"/>
</dbReference>
<proteinExistence type="predicted"/>
<organism evidence="2 3">
    <name type="scientific">Parnassius apollo</name>
    <name type="common">Apollo butterfly</name>
    <name type="synonym">Papilio apollo</name>
    <dbReference type="NCBI Taxonomy" id="110799"/>
    <lineage>
        <taxon>Eukaryota</taxon>
        <taxon>Metazoa</taxon>
        <taxon>Ecdysozoa</taxon>
        <taxon>Arthropoda</taxon>
        <taxon>Hexapoda</taxon>
        <taxon>Insecta</taxon>
        <taxon>Pterygota</taxon>
        <taxon>Neoptera</taxon>
        <taxon>Endopterygota</taxon>
        <taxon>Lepidoptera</taxon>
        <taxon>Glossata</taxon>
        <taxon>Ditrysia</taxon>
        <taxon>Papilionoidea</taxon>
        <taxon>Papilionidae</taxon>
        <taxon>Parnassiinae</taxon>
        <taxon>Parnassini</taxon>
        <taxon>Parnassius</taxon>
        <taxon>Parnassius</taxon>
    </lineage>
</organism>
<evidence type="ECO:0000259" key="1">
    <source>
        <dbReference type="Pfam" id="PF08768"/>
    </source>
</evidence>
<dbReference type="AlphaFoldDB" id="A0A8S3WXC5"/>